<gene>
    <name evidence="12" type="ORF">H4Q32_000370</name>
</gene>
<evidence type="ECO:0000256" key="5">
    <source>
        <dbReference type="ARBA" id="ARBA00022695"/>
    </source>
</evidence>
<evidence type="ECO:0000256" key="6">
    <source>
        <dbReference type="ARBA" id="ARBA00023163"/>
    </source>
</evidence>
<dbReference type="Gene3D" id="1.10.287.280">
    <property type="match status" value="1"/>
</dbReference>
<feature type="region of interest" description="Disordered" evidence="10">
    <location>
        <begin position="255"/>
        <end position="305"/>
    </location>
</feature>
<keyword evidence="5 9" id="KW-0548">Nucleotidyltransferase</keyword>
<dbReference type="Gene3D" id="1.10.150.20">
    <property type="entry name" value="5' to 3' exonuclease, C-terminal subdomain"/>
    <property type="match status" value="1"/>
</dbReference>
<comment type="function">
    <text evidence="9">DNA-dependent RNA polymerase catalyzes the transcription of DNA into RNA using the four ribonucleoside triphosphates as substrates.</text>
</comment>
<evidence type="ECO:0000256" key="1">
    <source>
        <dbReference type="ARBA" id="ARBA00009493"/>
    </source>
</evidence>
<dbReference type="Gene3D" id="3.30.70.370">
    <property type="match status" value="1"/>
</dbReference>
<dbReference type="GO" id="GO:0000428">
    <property type="term" value="C:DNA-directed RNA polymerase complex"/>
    <property type="evidence" value="ECO:0007669"/>
    <property type="project" value="UniProtKB-KW"/>
</dbReference>
<reference evidence="12 13" key="1">
    <citation type="submission" date="2022-01" db="EMBL/GenBank/DDBJ databases">
        <title>A high-quality chromosome-level genome assembly of rohu carp, Labeo rohita.</title>
        <authorList>
            <person name="Arick M.A. II"/>
            <person name="Hsu C.-Y."/>
            <person name="Magbanua Z."/>
            <person name="Pechanova O."/>
            <person name="Grover C."/>
            <person name="Miller E."/>
            <person name="Thrash A."/>
            <person name="Ezzel L."/>
            <person name="Alam S."/>
            <person name="Benzie J."/>
            <person name="Hamilton M."/>
            <person name="Karsi A."/>
            <person name="Lawrence M.L."/>
            <person name="Peterson D.G."/>
        </authorList>
    </citation>
    <scope>NUCLEOTIDE SEQUENCE [LARGE SCALE GENOMIC DNA]</scope>
    <source>
        <strain evidence="13">BAU-BD-2019</strain>
        <tissue evidence="12">Blood</tissue>
    </source>
</reference>
<comment type="caution">
    <text evidence="12">The sequence shown here is derived from an EMBL/GenBank/DDBJ whole genome shotgun (WGS) entry which is preliminary data.</text>
</comment>
<proteinExistence type="inferred from homology"/>
<evidence type="ECO:0000256" key="7">
    <source>
        <dbReference type="ARBA" id="ARBA00048552"/>
    </source>
</evidence>
<dbReference type="EC" id="2.7.7.6" evidence="2 9"/>
<evidence type="ECO:0000256" key="10">
    <source>
        <dbReference type="SAM" id="MobiDB-lite"/>
    </source>
</evidence>
<feature type="compositionally biased region" description="Basic and acidic residues" evidence="10">
    <location>
        <begin position="205"/>
        <end position="215"/>
    </location>
</feature>
<feature type="region of interest" description="Disordered" evidence="10">
    <location>
        <begin position="132"/>
        <end position="151"/>
    </location>
</feature>
<comment type="catalytic activity">
    <reaction evidence="7 9">
        <text>RNA(n) + a ribonucleoside 5'-triphosphate = RNA(n+1) + diphosphate</text>
        <dbReference type="Rhea" id="RHEA:21248"/>
        <dbReference type="Rhea" id="RHEA-COMP:14527"/>
        <dbReference type="Rhea" id="RHEA-COMP:17342"/>
        <dbReference type="ChEBI" id="CHEBI:33019"/>
        <dbReference type="ChEBI" id="CHEBI:61557"/>
        <dbReference type="ChEBI" id="CHEBI:140395"/>
        <dbReference type="EC" id="2.7.7.6"/>
    </reaction>
</comment>
<protein>
    <recommendedName>
        <fullName evidence="2 9">DNA-directed RNA polymerase</fullName>
        <ecNumber evidence="2 9">2.7.7.6</ecNumber>
    </recommendedName>
</protein>
<dbReference type="PANTHER" id="PTHR10102">
    <property type="entry name" value="DNA-DIRECTED RNA POLYMERASE, MITOCHONDRIAL"/>
    <property type="match status" value="1"/>
</dbReference>
<feature type="compositionally biased region" description="Low complexity" evidence="10">
    <location>
        <begin position="194"/>
        <end position="204"/>
    </location>
</feature>
<dbReference type="PANTHER" id="PTHR10102:SF0">
    <property type="entry name" value="DNA-DIRECTED RNA POLYMERASE, MITOCHONDRIAL"/>
    <property type="match status" value="1"/>
</dbReference>
<feature type="region of interest" description="Disordered" evidence="10">
    <location>
        <begin position="168"/>
        <end position="236"/>
    </location>
</feature>
<dbReference type="Gene3D" id="1.25.40.10">
    <property type="entry name" value="Tetratricopeptide repeat domain"/>
    <property type="match status" value="1"/>
</dbReference>
<dbReference type="Proteomes" id="UP000830375">
    <property type="component" value="Unassembled WGS sequence"/>
</dbReference>
<dbReference type="SMART" id="SM01311">
    <property type="entry name" value="RPOL_N"/>
    <property type="match status" value="1"/>
</dbReference>
<dbReference type="InterPro" id="IPR002885">
    <property type="entry name" value="PPR_rpt"/>
</dbReference>
<dbReference type="InterPro" id="IPR046950">
    <property type="entry name" value="DNA-dir_Rpol_C_phage-type"/>
</dbReference>
<evidence type="ECO:0000313" key="13">
    <source>
        <dbReference type="Proteomes" id="UP000830375"/>
    </source>
</evidence>
<feature type="compositionally biased region" description="Low complexity" evidence="10">
    <location>
        <begin position="255"/>
        <end position="266"/>
    </location>
</feature>
<evidence type="ECO:0000259" key="11">
    <source>
        <dbReference type="SMART" id="SM01311"/>
    </source>
</evidence>
<feature type="compositionally biased region" description="Low complexity" evidence="10">
    <location>
        <begin position="216"/>
        <end position="230"/>
    </location>
</feature>
<dbReference type="PROSITE" id="PS51375">
    <property type="entry name" value="PPR"/>
    <property type="match status" value="1"/>
</dbReference>
<dbReference type="PROSITE" id="PS00900">
    <property type="entry name" value="RNA_POL_PHAGE_1"/>
    <property type="match status" value="1"/>
</dbReference>
<sequence length="1609" mass="182253">MSLLRLCAYSAGLTRSFAFDRSAQRFLNGDYCRLCLKIRSNGERQIQDKAWAKIYQRHYSVIPKKEDGKKRFWEQSQLLDVLEARIQQLQSDVVVDVKHSKVQIIKMQQKIKKTSPGKSQKNLPGEKAEILKSGASAKKGGTDGVTPFKTHASRWMEKLKREKWINPKKQTSHRMHDKPVAGKSNKGGLMLPGTSTKTITTGKSSETKTKAEDSKAMASTTSSSKVNAVQKKSKKKVSRVKESLAVRFPGVQKISSSEADSVSEMSTQEKLANKEFDEEEELDVDNVIDQQSSSAPEKLLEDKEGNRYGDPQLRIRCYLESCVFIDDVARAQSCLLSHHRQLSKRIHLSISAYNIVMRMWAKKGSINHIRRLFVLIEEAGLKPNVASYSAALECMGRLPECQTCVIKRCLQQMEVDGLSVDDVFRQCVFKKDEREMVLRAVQLVQPEYQPSVSKDQPVCCLPLVEQFYAEVPGNMGLCRAVHNTASYVLPGRAVVVIAMGMIYPSTTFVLALAHVHVISIEDRFSSRSLLREGATYPKLDFSLKELRDRFSLQLAMEKATTITIDSVEALKPVTENMARMRELLATQRKHWEKALLQTLKEKKRILSSNSQKSWSTCIYPYLCILDDQDYVNIMLQSLDKLSPSGESLLIMAEEMGNRVYNLYSIRQKSHSQMVEKLGSIYNSYSELLANDTETNGVLPREYWTSLEMERCSGPSLLSDDTPWPLVLMVQLGSFLVDLMVHELKIWSDILNPAQEKKLIPVLYHMYTFRSNHKAAALALGMHHWLHQTTSYCDTNPEGCDGNQTHFRLLRDAYAVSTRPLDVPEERAYLLTPTKLMRSTDGAIQHQLLLEKSRDEDLHAVLDSLNQVGNSPWKINKPLLDIIISIFNDKGSDKLCIPPPLSEAPEVPRFSPHDPSYTQAEKAYMKREGVKAKKKVAEMHSLRMDALYKLSIANHMRDEIFWFPHNMDFRGRTYPRPPYFNHLGSDVTRGLLLFAEGRPLGPKGLDWLKIHLVNLTGLKKRSSLAGRLEYAESIMDDILDSADHPLDSHSSTLQGRKWWMNADEPWQALACCMEIANASRSPDHTKFISYFPVHQDGSCNGLQHYAALGRDVIGATSVNLMPCEVPQDVYSGVAQQVEEFRARDAEKGLKIAQVLEGFISRKVVKQTVMTVVYGVTRYGGRLQIEKRLKEIDDFPKDHIWDASHYLVKQVFSSLKEMFTGTREIQRLMNYSCRKQKRNERPWCSRSRTSRSLPPVAPPWGDEQTGRANILGRGGSRAQVVDHSRYREKVIQEWKMRRGVAVGERSDEWSHFMPGPLPDEQRNLSHTKRFGESTGDVPNVAAKLRSQHCCCGSAGFLNAPSQQQLPTCVSGFFQLAQPETLSQLSRPALLSDSISNRAEAAQRWPVVRAEIQQRASGNPSVSQPLSICCCCCCCCWGSLLEAEMFLSKAIRQAEEKQSGSIGNLKLKSSMQNLSIHISHDANEKPDSMKQKNAFPPNFIHSLDSTHMMLTSLHCYRAGLTFVSVHDCYWTHAVTVDIMNRVCREQFVALHSQPILEELSGFLLKKYCSRPPVVSKPKKFEEYYKMAQLLASVPQTGDFDLEKVKESVYFFS</sequence>
<keyword evidence="13" id="KW-1185">Reference proteome</keyword>
<dbReference type="InterPro" id="IPR043502">
    <property type="entry name" value="DNA/RNA_pol_sf"/>
</dbReference>
<keyword evidence="4 9" id="KW-0808">Transferase</keyword>
<keyword evidence="3 9" id="KW-0240">DNA-directed RNA polymerase</keyword>
<feature type="compositionally biased region" description="Acidic residues" evidence="10">
    <location>
        <begin position="276"/>
        <end position="286"/>
    </location>
</feature>
<keyword evidence="6 9" id="KW-0804">Transcription</keyword>
<accession>A0ABQ8LI92</accession>
<dbReference type="InterPro" id="IPR029262">
    <property type="entry name" value="RPOL_N"/>
</dbReference>
<feature type="domain" description="DNA-directed RNA polymerase N-terminal" evidence="11">
    <location>
        <begin position="551"/>
        <end position="869"/>
    </location>
</feature>
<evidence type="ECO:0000256" key="3">
    <source>
        <dbReference type="ARBA" id="ARBA00022478"/>
    </source>
</evidence>
<dbReference type="Pfam" id="PF00940">
    <property type="entry name" value="RNA_pol"/>
    <property type="match status" value="2"/>
</dbReference>
<comment type="similarity">
    <text evidence="1 9">Belongs to the phage and mitochondrial RNA polymerase family.</text>
</comment>
<dbReference type="InterPro" id="IPR037159">
    <property type="entry name" value="RNA_POL_N_sf"/>
</dbReference>
<organism evidence="12 13">
    <name type="scientific">Labeo rohita</name>
    <name type="common">Indian major carp</name>
    <name type="synonym">Cyprinus rohita</name>
    <dbReference type="NCBI Taxonomy" id="84645"/>
    <lineage>
        <taxon>Eukaryota</taxon>
        <taxon>Metazoa</taxon>
        <taxon>Chordata</taxon>
        <taxon>Craniata</taxon>
        <taxon>Vertebrata</taxon>
        <taxon>Euteleostomi</taxon>
        <taxon>Actinopterygii</taxon>
        <taxon>Neopterygii</taxon>
        <taxon>Teleostei</taxon>
        <taxon>Ostariophysi</taxon>
        <taxon>Cypriniformes</taxon>
        <taxon>Cyprinidae</taxon>
        <taxon>Labeoninae</taxon>
        <taxon>Labeonini</taxon>
        <taxon>Labeo</taxon>
    </lineage>
</organism>
<dbReference type="EMBL" id="JACTAM010000022">
    <property type="protein sequence ID" value="KAI2650392.1"/>
    <property type="molecule type" value="Genomic_DNA"/>
</dbReference>
<evidence type="ECO:0000256" key="9">
    <source>
        <dbReference type="RuleBase" id="RU003805"/>
    </source>
</evidence>
<evidence type="ECO:0000256" key="2">
    <source>
        <dbReference type="ARBA" id="ARBA00012418"/>
    </source>
</evidence>
<name>A0ABQ8LI92_LABRO</name>
<evidence type="ECO:0000313" key="12">
    <source>
        <dbReference type="EMBL" id="KAI2650392.1"/>
    </source>
</evidence>
<dbReference type="Pfam" id="PF14700">
    <property type="entry name" value="RPOL_N"/>
    <property type="match status" value="1"/>
</dbReference>
<dbReference type="Gene3D" id="1.10.1320.10">
    <property type="entry name" value="DNA-directed RNA polymerase, N-terminal domain"/>
    <property type="match status" value="1"/>
</dbReference>
<dbReference type="PROSITE" id="PS00489">
    <property type="entry name" value="RNA_POL_PHAGE_2"/>
    <property type="match status" value="1"/>
</dbReference>
<feature type="repeat" description="PPR" evidence="8">
    <location>
        <begin position="349"/>
        <end position="383"/>
    </location>
</feature>
<dbReference type="InterPro" id="IPR011990">
    <property type="entry name" value="TPR-like_helical_dom_sf"/>
</dbReference>
<dbReference type="SUPFAM" id="SSF56672">
    <property type="entry name" value="DNA/RNA polymerases"/>
    <property type="match status" value="2"/>
</dbReference>
<dbReference type="InterPro" id="IPR002092">
    <property type="entry name" value="DNA-dir_Rpol_phage-type"/>
</dbReference>
<feature type="region of interest" description="Disordered" evidence="10">
    <location>
        <begin position="1238"/>
        <end position="1265"/>
    </location>
</feature>
<evidence type="ECO:0000256" key="4">
    <source>
        <dbReference type="ARBA" id="ARBA00022679"/>
    </source>
</evidence>
<evidence type="ECO:0000256" key="8">
    <source>
        <dbReference type="PROSITE-ProRule" id="PRU00708"/>
    </source>
</evidence>